<dbReference type="RefSeq" id="WP_196196810.1">
    <property type="nucleotide sequence ID" value="NZ_JADPRT010000012.1"/>
</dbReference>
<evidence type="ECO:0000256" key="1">
    <source>
        <dbReference type="SAM" id="MobiDB-lite"/>
    </source>
</evidence>
<evidence type="ECO:0000313" key="4">
    <source>
        <dbReference type="Proteomes" id="UP000657385"/>
    </source>
</evidence>
<dbReference type="EMBL" id="JADPRT010000012">
    <property type="protein sequence ID" value="MBF9071659.1"/>
    <property type="molecule type" value="Genomic_DNA"/>
</dbReference>
<comment type="caution">
    <text evidence="3">The sequence shown here is derived from an EMBL/GenBank/DDBJ whole genome shotgun (WGS) entry which is preliminary data.</text>
</comment>
<evidence type="ECO:0008006" key="5">
    <source>
        <dbReference type="Google" id="ProtNLM"/>
    </source>
</evidence>
<reference evidence="3" key="1">
    <citation type="submission" date="2020-11" db="EMBL/GenBank/DDBJ databases">
        <title>Isolation and identification of active actinomycetes.</title>
        <authorList>
            <person name="Yu B."/>
        </authorList>
    </citation>
    <scope>NUCLEOTIDE SEQUENCE</scope>
    <source>
        <strain evidence="3">NEAU-YB345</strain>
    </source>
</reference>
<dbReference type="Proteomes" id="UP000657385">
    <property type="component" value="Unassembled WGS sequence"/>
</dbReference>
<sequence>MRIHRTRWKSGFTVLPNFLLQDRRLSYLAKGILVDLLSRPDGWREDGRHIADSSPTGRGAVARALRELARFGYYRVEKVRQSDGTIISEAHVFDTPQVPVPSDGRTLSRGKPVAGKSGSGELRTGRAAALSKDGDKGPGENPPSLPALHDEAPAATTAPAAPATSVAVAEAEVTPVVREAVSLLFRVLRSEPRLRVGEPEALALAPLVAEWLVRGATERDLADALLPDLPTPLHAPAKLLRNRLTRKRPPTPGFAVPAQGQPPTCGTCAAPTPRPGICRSCAGLGPRTPVGGIDPAIGPSVTARGIARVRAALRSARPTAVAGTCAYGRGALTPARACGSTVGVAAAAAL</sequence>
<evidence type="ECO:0000313" key="3">
    <source>
        <dbReference type="EMBL" id="MBF9072854.1"/>
    </source>
</evidence>
<dbReference type="EMBL" id="JADPRT010000019">
    <property type="protein sequence ID" value="MBF9072854.1"/>
    <property type="molecule type" value="Genomic_DNA"/>
</dbReference>
<organism evidence="3 4">
    <name type="scientific">Streptacidiphilus fuscans</name>
    <dbReference type="NCBI Taxonomy" id="2789292"/>
    <lineage>
        <taxon>Bacteria</taxon>
        <taxon>Bacillati</taxon>
        <taxon>Actinomycetota</taxon>
        <taxon>Actinomycetes</taxon>
        <taxon>Kitasatosporales</taxon>
        <taxon>Streptomycetaceae</taxon>
        <taxon>Streptacidiphilus</taxon>
    </lineage>
</organism>
<accession>A0A931B839</accession>
<name>A0A931B839_9ACTN</name>
<dbReference type="AlphaFoldDB" id="A0A931B839"/>
<protein>
    <recommendedName>
        <fullName evidence="5">Helix-turn-helix domain-containing protein</fullName>
    </recommendedName>
</protein>
<feature type="region of interest" description="Disordered" evidence="1">
    <location>
        <begin position="97"/>
        <end position="150"/>
    </location>
</feature>
<evidence type="ECO:0000313" key="2">
    <source>
        <dbReference type="EMBL" id="MBF9071659.1"/>
    </source>
</evidence>
<gene>
    <name evidence="2" type="ORF">I2501_26915</name>
    <name evidence="3" type="ORF">I2501_33055</name>
</gene>
<keyword evidence="4" id="KW-1185">Reference proteome</keyword>
<proteinExistence type="predicted"/>